<gene>
    <name evidence="8" type="primary">spoIIAA</name>
    <name evidence="8" type="ORF">MM817_02395</name>
</gene>
<evidence type="ECO:0000313" key="9">
    <source>
        <dbReference type="Proteomes" id="UP001139263"/>
    </source>
</evidence>
<keyword evidence="5" id="KW-0749">Sporulation</keyword>
<dbReference type="InterPro" id="IPR036513">
    <property type="entry name" value="STAS_dom_sf"/>
</dbReference>
<evidence type="ECO:0000259" key="7">
    <source>
        <dbReference type="PROSITE" id="PS50801"/>
    </source>
</evidence>
<keyword evidence="4" id="KW-0597">Phosphoprotein</keyword>
<dbReference type="PANTHER" id="PTHR33495">
    <property type="entry name" value="ANTI-SIGMA FACTOR ANTAGONIST TM_1081-RELATED-RELATED"/>
    <property type="match status" value="1"/>
</dbReference>
<dbReference type="InterPro" id="IPR014237">
    <property type="entry name" value="Anti-sigma_F_ant"/>
</dbReference>
<dbReference type="GO" id="GO:0030435">
    <property type="term" value="P:sporulation resulting in formation of a cellular spore"/>
    <property type="evidence" value="ECO:0007669"/>
    <property type="project" value="UniProtKB-KW"/>
</dbReference>
<evidence type="ECO:0000313" key="8">
    <source>
        <dbReference type="EMBL" id="MCI0184100.1"/>
    </source>
</evidence>
<comment type="similarity">
    <text evidence="2 6">Belongs to the anti-sigma-factor antagonist family.</text>
</comment>
<dbReference type="Gene3D" id="3.30.750.24">
    <property type="entry name" value="STAS domain"/>
    <property type="match status" value="1"/>
</dbReference>
<dbReference type="AlphaFoldDB" id="A0A9X1VB82"/>
<dbReference type="CDD" id="cd07043">
    <property type="entry name" value="STAS_anti-anti-sigma_factors"/>
    <property type="match status" value="1"/>
</dbReference>
<proteinExistence type="inferred from homology"/>
<dbReference type="InterPro" id="IPR002645">
    <property type="entry name" value="STAS_dom"/>
</dbReference>
<dbReference type="InterPro" id="IPR003658">
    <property type="entry name" value="Anti-sigma_ant"/>
</dbReference>
<sequence length="118" mass="13228">MKVQIETLNRGSMMIATLHGELDHHAAEHVRGTLDREIDATKTKYLILDLRGVTFMDSSGLGVILGRYKKLHSQSGELIITSLSKPIERLFEMSGLHKIVKIYKDRATAIQALKEVAK</sequence>
<dbReference type="GO" id="GO:0043856">
    <property type="term" value="F:anti-sigma factor antagonist activity"/>
    <property type="evidence" value="ECO:0007669"/>
    <property type="project" value="InterPro"/>
</dbReference>
<dbReference type="PROSITE" id="PS50801">
    <property type="entry name" value="STAS"/>
    <property type="match status" value="1"/>
</dbReference>
<protein>
    <recommendedName>
        <fullName evidence="3 6">Anti-sigma F factor antagonist</fullName>
    </recommendedName>
    <alternativeName>
        <fullName evidence="6">Stage II sporulation protein</fullName>
    </alternativeName>
</protein>
<name>A0A9X1VB82_9BACL</name>
<dbReference type="NCBIfam" id="TIGR02886">
    <property type="entry name" value="spore_II_AA"/>
    <property type="match status" value="1"/>
</dbReference>
<accession>A0A9X1VB82</accession>
<comment type="caution">
    <text evidence="8">The sequence shown here is derived from an EMBL/GenBank/DDBJ whole genome shotgun (WGS) entry which is preliminary data.</text>
</comment>
<dbReference type="RefSeq" id="WP_241715361.1">
    <property type="nucleotide sequence ID" value="NZ_JALBUF010000008.1"/>
</dbReference>
<dbReference type="SUPFAM" id="SSF52091">
    <property type="entry name" value="SpoIIaa-like"/>
    <property type="match status" value="1"/>
</dbReference>
<reference evidence="8" key="1">
    <citation type="submission" date="2022-03" db="EMBL/GenBank/DDBJ databases">
        <title>Draft Genome Sequence of Firmicute Strain S0AB, a Heterotrophic Iron/Sulfur-Oxidizing Extreme Acidophile.</title>
        <authorList>
            <person name="Vergara E."/>
            <person name="Pakostova E."/>
            <person name="Johnson D.B."/>
            <person name="Holmes D.S."/>
        </authorList>
    </citation>
    <scope>NUCLEOTIDE SEQUENCE</scope>
    <source>
        <strain evidence="8">S0AB</strain>
    </source>
</reference>
<dbReference type="EMBL" id="JALBUF010000008">
    <property type="protein sequence ID" value="MCI0184100.1"/>
    <property type="molecule type" value="Genomic_DNA"/>
</dbReference>
<evidence type="ECO:0000256" key="6">
    <source>
        <dbReference type="RuleBase" id="RU003749"/>
    </source>
</evidence>
<keyword evidence="9" id="KW-1185">Reference proteome</keyword>
<feature type="domain" description="STAS" evidence="7">
    <location>
        <begin position="3"/>
        <end position="116"/>
    </location>
</feature>
<evidence type="ECO:0000256" key="2">
    <source>
        <dbReference type="ARBA" id="ARBA00009013"/>
    </source>
</evidence>
<dbReference type="GO" id="GO:0045152">
    <property type="term" value="F:antisigma factor binding"/>
    <property type="evidence" value="ECO:0007669"/>
    <property type="project" value="InterPro"/>
</dbReference>
<dbReference type="NCBIfam" id="TIGR00377">
    <property type="entry name" value="ant_ant_sig"/>
    <property type="match status" value="1"/>
</dbReference>
<comment type="function">
    <text evidence="1">In the phosphorylated form it could act as an anti-anti-sigma factor that counteracts SpoIIAB and thus releases sigma f from inhibition.</text>
</comment>
<evidence type="ECO:0000256" key="4">
    <source>
        <dbReference type="ARBA" id="ARBA00022553"/>
    </source>
</evidence>
<dbReference type="Proteomes" id="UP001139263">
    <property type="component" value="Unassembled WGS sequence"/>
</dbReference>
<dbReference type="PANTHER" id="PTHR33495:SF2">
    <property type="entry name" value="ANTI-SIGMA FACTOR ANTAGONIST TM_1081-RELATED"/>
    <property type="match status" value="1"/>
</dbReference>
<organism evidence="8 9">
    <name type="scientific">Sulfoacidibacillus ferrooxidans</name>
    <dbReference type="NCBI Taxonomy" id="2005001"/>
    <lineage>
        <taxon>Bacteria</taxon>
        <taxon>Bacillati</taxon>
        <taxon>Bacillota</taxon>
        <taxon>Bacilli</taxon>
        <taxon>Bacillales</taxon>
        <taxon>Alicyclobacillaceae</taxon>
        <taxon>Sulfoacidibacillus</taxon>
    </lineage>
</organism>
<evidence type="ECO:0000256" key="1">
    <source>
        <dbReference type="ARBA" id="ARBA00001976"/>
    </source>
</evidence>
<evidence type="ECO:0000256" key="3">
    <source>
        <dbReference type="ARBA" id="ARBA00020784"/>
    </source>
</evidence>
<evidence type="ECO:0000256" key="5">
    <source>
        <dbReference type="ARBA" id="ARBA00022969"/>
    </source>
</evidence>
<dbReference type="Pfam" id="PF01740">
    <property type="entry name" value="STAS"/>
    <property type="match status" value="1"/>
</dbReference>